<evidence type="ECO:0008006" key="4">
    <source>
        <dbReference type="Google" id="ProtNLM"/>
    </source>
</evidence>
<gene>
    <name evidence="2" type="ORF">GCW_03160</name>
</gene>
<organism evidence="2 3">
    <name type="scientific">Mycoplasmoides gallisepticum S6</name>
    <dbReference type="NCBI Taxonomy" id="1006581"/>
    <lineage>
        <taxon>Bacteria</taxon>
        <taxon>Bacillati</taxon>
        <taxon>Mycoplasmatota</taxon>
        <taxon>Mycoplasmoidales</taxon>
        <taxon>Mycoplasmoidaceae</taxon>
        <taxon>Mycoplasmoides</taxon>
    </lineage>
</organism>
<dbReference type="PIRSF" id="PIRSF006834">
    <property type="entry name" value="UCP006834"/>
    <property type="match status" value="1"/>
</dbReference>
<feature type="transmembrane region" description="Helical" evidence="1">
    <location>
        <begin position="56"/>
        <end position="83"/>
    </location>
</feature>
<reference evidence="2 3" key="1">
    <citation type="journal article" date="2011" name="PLoS ONE">
        <title>Core proteome of the minimal cell: comparative proteomics of three mollicute species.</title>
        <authorList>
            <person name="Fisunov G.Y."/>
            <person name="Alexeev D.G."/>
            <person name="Bazaleev N.A."/>
            <person name="Ladygina V.G."/>
            <person name="Galyamina M.A."/>
            <person name="Kondratov I.G."/>
            <person name="Zhukova N.A."/>
            <person name="Serebryakova M.V."/>
            <person name="Demina I.A."/>
            <person name="Govorun V.M."/>
        </authorList>
    </citation>
    <scope>NUCLEOTIDE SEQUENCE [LARGE SCALE GENOMIC DNA]</scope>
    <source>
        <strain evidence="2 3">S6</strain>
    </source>
</reference>
<feature type="transmembrane region" description="Helical" evidence="1">
    <location>
        <begin position="95"/>
        <end position="117"/>
    </location>
</feature>
<dbReference type="InterPro" id="IPR011631">
    <property type="entry name" value="DUF1600"/>
</dbReference>
<dbReference type="AlphaFoldDB" id="A0A0F6CL45"/>
<keyword evidence="1" id="KW-0472">Membrane</keyword>
<dbReference type="HOGENOM" id="CLU_091666_0_0_14"/>
<dbReference type="Pfam" id="PF07667">
    <property type="entry name" value="DUF1600"/>
    <property type="match status" value="1"/>
</dbReference>
<dbReference type="EMBL" id="CP006916">
    <property type="protein sequence ID" value="AHB99817.1"/>
    <property type="molecule type" value="Genomic_DNA"/>
</dbReference>
<protein>
    <recommendedName>
        <fullName evidence="4">DUF1600 domain-containing protein</fullName>
    </recommendedName>
</protein>
<feature type="transmembrane region" description="Helical" evidence="1">
    <location>
        <begin position="24"/>
        <end position="44"/>
    </location>
</feature>
<dbReference type="Proteomes" id="UP000018735">
    <property type="component" value="Chromosome"/>
</dbReference>
<evidence type="ECO:0000256" key="1">
    <source>
        <dbReference type="SAM" id="Phobius"/>
    </source>
</evidence>
<proteinExistence type="predicted"/>
<evidence type="ECO:0000313" key="2">
    <source>
        <dbReference type="EMBL" id="AHB99817.1"/>
    </source>
</evidence>
<feature type="transmembrane region" description="Helical" evidence="1">
    <location>
        <begin position="212"/>
        <end position="236"/>
    </location>
</feature>
<feature type="transmembrane region" description="Helical" evidence="1">
    <location>
        <begin position="129"/>
        <end position="155"/>
    </location>
</feature>
<sequence length="258" mass="29988">MTDTKQKFCIKNWYHQTLTKSQRAFLIVLLFNAAGLGFVVYNFFSSLQTNAFSSPFMNGFTTISSFTNQTSVLLFIFSFVFVFYPNNSLLKNERFLVFCMTYTLFTFLTGGIFQNLVDQTANRTNFSRASLLSGIFLQIVNPIVFIFCGYLRFIFNPIKKIRGYSKFILPGMIYPIIYMIYVLTIPLVYKTPDNVVYSVYGNYTNVITNRTMAITIGVLMTFVYFPGSFIFIIFFIRRFNNHYYRVAQIRAKLGLKSK</sequence>
<feature type="transmembrane region" description="Helical" evidence="1">
    <location>
        <begin position="167"/>
        <end position="189"/>
    </location>
</feature>
<accession>A0A0F6CL45</accession>
<keyword evidence="1" id="KW-1133">Transmembrane helix</keyword>
<dbReference type="KEGG" id="mgz:GCW_03160"/>
<name>A0A0F6CL45_MYCGL</name>
<evidence type="ECO:0000313" key="3">
    <source>
        <dbReference type="Proteomes" id="UP000018735"/>
    </source>
</evidence>
<keyword evidence="1" id="KW-0812">Transmembrane</keyword>